<organism evidence="3 4">
    <name type="scientific">Candida theae</name>
    <dbReference type="NCBI Taxonomy" id="1198502"/>
    <lineage>
        <taxon>Eukaryota</taxon>
        <taxon>Fungi</taxon>
        <taxon>Dikarya</taxon>
        <taxon>Ascomycota</taxon>
        <taxon>Saccharomycotina</taxon>
        <taxon>Pichiomycetes</taxon>
        <taxon>Debaryomycetaceae</taxon>
        <taxon>Candida/Lodderomyces clade</taxon>
        <taxon>Candida</taxon>
    </lineage>
</organism>
<dbReference type="AlphaFoldDB" id="A0AAD5BIZ9"/>
<reference evidence="3 4" key="1">
    <citation type="journal article" date="2022" name="DNA Res.">
        <title>Genome analysis of five recently described species of the CUG-Ser clade uncovers Candida theae as a new hybrid lineage with pathogenic potential in the Candida parapsilosis species complex.</title>
        <authorList>
            <person name="Mixao V."/>
            <person name="Del Olmo V."/>
            <person name="Hegedusova E."/>
            <person name="Saus E."/>
            <person name="Pryszcz L."/>
            <person name="Cillingova A."/>
            <person name="Nosek J."/>
            <person name="Gabaldon T."/>
        </authorList>
    </citation>
    <scope>NUCLEOTIDE SEQUENCE [LARGE SCALE GENOMIC DNA]</scope>
    <source>
        <strain evidence="3 4">CBS 12239</strain>
    </source>
</reference>
<gene>
    <name evidence="3" type="ORF">KGF57_000682</name>
</gene>
<comment type="similarity">
    <text evidence="1">Belongs to the CCZ1 family.</text>
</comment>
<proteinExistence type="inferred from homology"/>
<sequence>MASYITQYLPNFKNSLSAAETSKNVESLNSVGPGQIKYIAVIDTGEEVSDSKEESDSELSKRLITFVHSDTSTEISPNVKIRLAGLMQGVYAFSSEFITTPKAEKSVKKPMIVSSEGESFVVVQIEKSYSLICSIASNDQTVTKQLQYLLNQQHSFFKLFHKSLKSIKEDTGDDVLRDLSSRWWSEFLSDYNQNLSTRDIKWPHIFNYSGFNNMIADGYRKSSISISKRVKDEFKGLLLSEELIPHGLVISSFAPVVKKMGLIHIESLVGGLEYESLVDLHKWMEFDYVMRTTSKRGRNDRDSHAVAEEDTLGFMNPINLTNSLVVSPWNKMSDMIRGESAVNSTENNENSQTLKPKTSRAWLSMPSVFGGDSSEVENSSLCLPSADDGQESVKSVEDVLCRFLYGIQPDQSILRKLVYLSTNIARDDDRSEKVFSESEYQLVTYFRDDICITLVYDSSETARLDSAEFYKHLSLTILNPLQEEVVSYQASTLGTSTNSIATLNLAKIDNNFLYTVVDFKQMNYTSSIPLILDEQDEKFATIVNIHNQLIKISRNFDFSAHEFYHKFTLGNKHDWMSYIIKYGHKLIVIIKNNTKNSSGVSAYSGGGKSTAIPPEERTVVNQITGIVSDYASLGFLDNLGDDVKYWLGQVIDTE</sequence>
<dbReference type="Proteomes" id="UP001204833">
    <property type="component" value="Unassembled WGS sequence"/>
</dbReference>
<dbReference type="PANTHER" id="PTHR13056">
    <property type="entry name" value="VACUOLAR FUSION PROTEIN CCZ1 HOMOLOG-RELATED"/>
    <property type="match status" value="1"/>
</dbReference>
<dbReference type="GO" id="GO:0035658">
    <property type="term" value="C:Mon1-Ccz1 complex"/>
    <property type="evidence" value="ECO:0007669"/>
    <property type="project" value="InterPro"/>
</dbReference>
<dbReference type="PANTHER" id="PTHR13056:SF0">
    <property type="entry name" value="VACUOLAR FUSION PROTEIN CCZ1 HOMOLOG-RELATED"/>
    <property type="match status" value="1"/>
</dbReference>
<evidence type="ECO:0000313" key="3">
    <source>
        <dbReference type="EMBL" id="KAI5966017.1"/>
    </source>
</evidence>
<evidence type="ECO:0000313" key="4">
    <source>
        <dbReference type="Proteomes" id="UP001204833"/>
    </source>
</evidence>
<feature type="domain" description="CCZ1/INTU/HSP4 first Longin" evidence="2">
    <location>
        <begin position="59"/>
        <end position="161"/>
    </location>
</feature>
<comment type="caution">
    <text evidence="3">The sequence shown here is derived from an EMBL/GenBank/DDBJ whole genome shotgun (WGS) entry which is preliminary data.</text>
</comment>
<dbReference type="GO" id="GO:0016192">
    <property type="term" value="P:vesicle-mediated transport"/>
    <property type="evidence" value="ECO:0007669"/>
    <property type="project" value="InterPro"/>
</dbReference>
<evidence type="ECO:0000256" key="1">
    <source>
        <dbReference type="ARBA" id="ARBA00005352"/>
    </source>
</evidence>
<dbReference type="RefSeq" id="XP_051610811.1">
    <property type="nucleotide sequence ID" value="XM_051755176.1"/>
</dbReference>
<dbReference type="EMBL" id="JAIHNG010000040">
    <property type="protein sequence ID" value="KAI5966017.1"/>
    <property type="molecule type" value="Genomic_DNA"/>
</dbReference>
<keyword evidence="4" id="KW-1185">Reference proteome</keyword>
<dbReference type="Pfam" id="PF19031">
    <property type="entry name" value="Intu_longin_1"/>
    <property type="match status" value="1"/>
</dbReference>
<protein>
    <submittedName>
        <fullName evidence="3">CCZ1</fullName>
    </submittedName>
</protein>
<dbReference type="InterPro" id="IPR013176">
    <property type="entry name" value="Ccz1"/>
</dbReference>
<accession>A0AAD5BIZ9</accession>
<evidence type="ECO:0000259" key="2">
    <source>
        <dbReference type="Pfam" id="PF19031"/>
    </source>
</evidence>
<dbReference type="InterPro" id="IPR043987">
    <property type="entry name" value="CCZ1/INTU/HSP4_longin_1"/>
</dbReference>
<name>A0AAD5BIZ9_9ASCO</name>
<dbReference type="GeneID" id="76148741"/>